<dbReference type="Proteomes" id="UP000240880">
    <property type="component" value="Unassembled WGS sequence"/>
</dbReference>
<dbReference type="EMBL" id="NEXC01000084">
    <property type="protein sequence ID" value="PSN82297.1"/>
    <property type="molecule type" value="Genomic_DNA"/>
</dbReference>
<dbReference type="SUPFAM" id="SSF55729">
    <property type="entry name" value="Acyl-CoA N-acyltransferases (Nat)"/>
    <property type="match status" value="1"/>
</dbReference>
<dbReference type="InterPro" id="IPR016181">
    <property type="entry name" value="Acyl_CoA_acyltransferase"/>
</dbReference>
<dbReference type="Pfam" id="PF00583">
    <property type="entry name" value="Acetyltransf_1"/>
    <property type="match status" value="1"/>
</dbReference>
<dbReference type="PROSITE" id="PS51186">
    <property type="entry name" value="GNAT"/>
    <property type="match status" value="1"/>
</dbReference>
<protein>
    <recommendedName>
        <fullName evidence="1">N-acetyltransferase domain-containing protein</fullName>
    </recommendedName>
</protein>
<sequence length="197" mass="22669">MKLVGSKEFDLRPADADRDFDGFYDLLVDLSKERESYIMVNYIGSVPPKQELKERSKTWNKFPSFLELAFCGGFLVGFAGAHIGPNFGSAQPHEAEVYYAVRKDYRGLGLSYALLFSLFSRLNRPVKYVHAYVYAGNIPSIRTLEALGLTRLVLLKEYIYHAIEDRYHDLYLYRGLLSTAINNTQKRLVQRGYKVVY</sequence>
<evidence type="ECO:0000313" key="3">
    <source>
        <dbReference type="Proteomes" id="UP000240880"/>
    </source>
</evidence>
<name>A0A2R6A7H5_9ARCH</name>
<organism evidence="2 3">
    <name type="scientific">Candidatus Marsarchaeota G1 archaeon OSP_D</name>
    <dbReference type="NCBI Taxonomy" id="1978155"/>
    <lineage>
        <taxon>Archaea</taxon>
        <taxon>Candidatus Marsarchaeota</taxon>
        <taxon>Candidatus Marsarchaeota group 1</taxon>
    </lineage>
</organism>
<comment type="caution">
    <text evidence="2">The sequence shown here is derived from an EMBL/GenBank/DDBJ whole genome shotgun (WGS) entry which is preliminary data.</text>
</comment>
<dbReference type="AlphaFoldDB" id="A0A2R6A7H5"/>
<evidence type="ECO:0000259" key="1">
    <source>
        <dbReference type="PROSITE" id="PS51186"/>
    </source>
</evidence>
<dbReference type="Gene3D" id="3.40.630.30">
    <property type="match status" value="1"/>
</dbReference>
<feature type="domain" description="N-acetyltransferase" evidence="1">
    <location>
        <begin position="9"/>
        <end position="173"/>
    </location>
</feature>
<evidence type="ECO:0000313" key="2">
    <source>
        <dbReference type="EMBL" id="PSN82297.1"/>
    </source>
</evidence>
<dbReference type="GO" id="GO:0016747">
    <property type="term" value="F:acyltransferase activity, transferring groups other than amino-acyl groups"/>
    <property type="evidence" value="ECO:0007669"/>
    <property type="project" value="InterPro"/>
</dbReference>
<accession>A0A2R6A7H5</accession>
<reference evidence="2 3" key="1">
    <citation type="submission" date="2017-04" db="EMBL/GenBank/DDBJ databases">
        <title>Novel microbial lineages endemic to geothermal iron-oxide mats fill important gaps in the evolutionary history of Archaea.</title>
        <authorList>
            <person name="Jay Z.J."/>
            <person name="Beam J.P."/>
            <person name="Dlakic M."/>
            <person name="Rusch D.B."/>
            <person name="Kozubal M.A."/>
            <person name="Inskeep W.P."/>
        </authorList>
    </citation>
    <scope>NUCLEOTIDE SEQUENCE [LARGE SCALE GENOMIC DNA]</scope>
    <source>
        <strain evidence="2">OSP_D</strain>
    </source>
</reference>
<gene>
    <name evidence="2" type="ORF">B9Q01_08425</name>
</gene>
<dbReference type="InterPro" id="IPR000182">
    <property type="entry name" value="GNAT_dom"/>
</dbReference>
<proteinExistence type="predicted"/>